<dbReference type="HOGENOM" id="CLU_115366_0_0_9"/>
<feature type="transmembrane region" description="Helical" evidence="1">
    <location>
        <begin position="115"/>
        <end position="137"/>
    </location>
</feature>
<dbReference type="Pfam" id="PF12822">
    <property type="entry name" value="ECF_trnsprt"/>
    <property type="match status" value="1"/>
</dbReference>
<feature type="transmembrane region" description="Helical" evidence="1">
    <location>
        <begin position="56"/>
        <end position="80"/>
    </location>
</feature>
<keyword evidence="1" id="KW-1133">Transmembrane helix</keyword>
<organism evidence="2 3">
    <name type="scientific">Desulfitobacterium hafniense DP7</name>
    <dbReference type="NCBI Taxonomy" id="537010"/>
    <lineage>
        <taxon>Bacteria</taxon>
        <taxon>Bacillati</taxon>
        <taxon>Bacillota</taxon>
        <taxon>Clostridia</taxon>
        <taxon>Eubacteriales</taxon>
        <taxon>Desulfitobacteriaceae</taxon>
        <taxon>Desulfitobacterium</taxon>
    </lineage>
</organism>
<sequence>MKERITMIEPAKKTTIPKSAQNIRRIAIMAVFLALSAVGALIKIPSPLGTVALDSAPGFFSALAFGSIEGCIVIAIGHLLTSAVVGFPLGIPMHLVIAIEMAVFALIYRLVNKKIGLIPAVIITSLLNGVVAAFSVFPIGGMGAVLGLMPFLLLGSVLNVAVSALAYKALKGSRLI</sequence>
<evidence type="ECO:0008006" key="4">
    <source>
        <dbReference type="Google" id="ProtNLM"/>
    </source>
</evidence>
<evidence type="ECO:0000256" key="1">
    <source>
        <dbReference type="SAM" id="Phobius"/>
    </source>
</evidence>
<gene>
    <name evidence="2" type="ORF">HMPREF0322_02223</name>
</gene>
<dbReference type="AlphaFoldDB" id="G9XMN5"/>
<protein>
    <recommendedName>
        <fullName evidence="4">Alpha-ribazole transporter</fullName>
    </recommendedName>
</protein>
<accession>G9XMN5</accession>
<comment type="caution">
    <text evidence="2">The sequence shown here is derived from an EMBL/GenBank/DDBJ whole genome shotgun (WGS) entry which is preliminary data.</text>
</comment>
<evidence type="ECO:0000313" key="3">
    <source>
        <dbReference type="Proteomes" id="UP000004416"/>
    </source>
</evidence>
<evidence type="ECO:0000313" key="2">
    <source>
        <dbReference type="EMBL" id="EHL07065.1"/>
    </source>
</evidence>
<dbReference type="Proteomes" id="UP000004416">
    <property type="component" value="Unassembled WGS sequence"/>
</dbReference>
<proteinExistence type="predicted"/>
<name>G9XMN5_DESHA</name>
<feature type="transmembrane region" description="Helical" evidence="1">
    <location>
        <begin position="86"/>
        <end position="108"/>
    </location>
</feature>
<reference evidence="2 3" key="1">
    <citation type="submission" date="2011-08" db="EMBL/GenBank/DDBJ databases">
        <authorList>
            <person name="Weinstock G."/>
            <person name="Sodergren E."/>
            <person name="Clifton S."/>
            <person name="Fulton L."/>
            <person name="Fulton B."/>
            <person name="Courtney L."/>
            <person name="Fronick C."/>
            <person name="Harrison M."/>
            <person name="Strong C."/>
            <person name="Farmer C."/>
            <person name="Delahaunty K."/>
            <person name="Markovic C."/>
            <person name="Hall O."/>
            <person name="Minx P."/>
            <person name="Tomlinson C."/>
            <person name="Mitreva M."/>
            <person name="Hou S."/>
            <person name="Chen J."/>
            <person name="Wollam A."/>
            <person name="Pepin K.H."/>
            <person name="Johnson M."/>
            <person name="Bhonagiri V."/>
            <person name="Zhang X."/>
            <person name="Suruliraj S."/>
            <person name="Warren W."/>
            <person name="Chinwalla A."/>
            <person name="Mardis E.R."/>
            <person name="Wilson R.K."/>
        </authorList>
    </citation>
    <scope>NUCLEOTIDE SEQUENCE [LARGE SCALE GENOMIC DNA]</scope>
    <source>
        <strain evidence="2 3">DP7</strain>
    </source>
</reference>
<keyword evidence="1" id="KW-0812">Transmembrane</keyword>
<feature type="transmembrane region" description="Helical" evidence="1">
    <location>
        <begin position="143"/>
        <end position="167"/>
    </location>
</feature>
<dbReference type="PATRIC" id="fig|537010.4.peg.2090"/>
<dbReference type="EMBL" id="AFZX01000052">
    <property type="protein sequence ID" value="EHL07065.1"/>
    <property type="molecule type" value="Genomic_DNA"/>
</dbReference>
<keyword evidence="1" id="KW-0472">Membrane</keyword>
<dbReference type="InterPro" id="IPR024529">
    <property type="entry name" value="ECF_trnsprt_substrate-spec"/>
</dbReference>
<feature type="transmembrane region" description="Helical" evidence="1">
    <location>
        <begin position="26"/>
        <end position="44"/>
    </location>
</feature>
<dbReference type="GO" id="GO:0022857">
    <property type="term" value="F:transmembrane transporter activity"/>
    <property type="evidence" value="ECO:0007669"/>
    <property type="project" value="InterPro"/>
</dbReference>
<dbReference type="Gene3D" id="1.10.1760.20">
    <property type="match status" value="1"/>
</dbReference>